<dbReference type="Proteomes" id="UP000286268">
    <property type="component" value="Chromosome"/>
</dbReference>
<reference evidence="2 3" key="1">
    <citation type="submission" date="2018-01" db="EMBL/GenBank/DDBJ databases">
        <title>Genome Sequencing and Assembly of Anaerobacter polyendosporus strain CT4.</title>
        <authorList>
            <person name="Tachaapaikoon C."/>
            <person name="Sutheeworapong S."/>
            <person name="Jenjaroenpun P."/>
            <person name="Wongsurawat T."/>
            <person name="Nookeaw I."/>
            <person name="Cheawchanlertfa P."/>
            <person name="Kosugi A."/>
            <person name="Cheevadhanarak S."/>
            <person name="Ratanakhanokchai K."/>
        </authorList>
    </citation>
    <scope>NUCLEOTIDE SEQUENCE [LARGE SCALE GENOMIC DNA]</scope>
    <source>
        <strain evidence="2 3">CT4</strain>
    </source>
</reference>
<gene>
    <name evidence="2" type="ORF">C1I91_14300</name>
</gene>
<protein>
    <recommendedName>
        <fullName evidence="4">DUF4845 domain-containing protein</fullName>
    </recommendedName>
</protein>
<name>A0A3R5QU65_9CLOT</name>
<evidence type="ECO:0008006" key="4">
    <source>
        <dbReference type="Google" id="ProtNLM"/>
    </source>
</evidence>
<feature type="transmembrane region" description="Helical" evidence="1">
    <location>
        <begin position="12"/>
        <end position="33"/>
    </location>
</feature>
<keyword evidence="3" id="KW-1185">Reference proteome</keyword>
<dbReference type="RefSeq" id="WP_128213461.1">
    <property type="nucleotide sequence ID" value="NZ_CP025746.1"/>
</dbReference>
<dbReference type="EMBL" id="CP025746">
    <property type="protein sequence ID" value="QAA32711.1"/>
    <property type="molecule type" value="Genomic_DNA"/>
</dbReference>
<dbReference type="AlphaFoldDB" id="A0A3R5QU65"/>
<evidence type="ECO:0000256" key="1">
    <source>
        <dbReference type="SAM" id="Phobius"/>
    </source>
</evidence>
<accession>A0A3R5QU65</accession>
<keyword evidence="1" id="KW-0472">Membrane</keyword>
<keyword evidence="1" id="KW-0812">Transmembrane</keyword>
<dbReference type="KEGG" id="cmah:C1I91_14300"/>
<proteinExistence type="predicted"/>
<evidence type="ECO:0000313" key="3">
    <source>
        <dbReference type="Proteomes" id="UP000286268"/>
    </source>
</evidence>
<dbReference type="OrthoDB" id="1923423at2"/>
<keyword evidence="1" id="KW-1133">Transmembrane helix</keyword>
<sequence>MKKKKGEIDQYVIIVLGILSFFIITIASLNYVGSTDKYITANQIARKYVLKIESKGYLTPENAAKLRSELTNQGFSNIDLTGTTMSEVKNGEDVFLFINYDQPIRNIDIENFNVKFVNEVQRVQISRSSTAKN</sequence>
<evidence type="ECO:0000313" key="2">
    <source>
        <dbReference type="EMBL" id="QAA32711.1"/>
    </source>
</evidence>
<organism evidence="2 3">
    <name type="scientific">Clostridium manihotivorum</name>
    <dbReference type="NCBI Taxonomy" id="2320868"/>
    <lineage>
        <taxon>Bacteria</taxon>
        <taxon>Bacillati</taxon>
        <taxon>Bacillota</taxon>
        <taxon>Clostridia</taxon>
        <taxon>Eubacteriales</taxon>
        <taxon>Clostridiaceae</taxon>
        <taxon>Clostridium</taxon>
    </lineage>
</organism>